<feature type="region of interest" description="Disordered" evidence="1">
    <location>
        <begin position="181"/>
        <end position="223"/>
    </location>
</feature>
<keyword evidence="3" id="KW-1185">Reference proteome</keyword>
<organism evidence="2 3">
    <name type="scientific">Erythrobacter dokdonensis DSW-74</name>
    <dbReference type="NCBI Taxonomy" id="1300349"/>
    <lineage>
        <taxon>Bacteria</taxon>
        <taxon>Pseudomonadati</taxon>
        <taxon>Pseudomonadota</taxon>
        <taxon>Alphaproteobacteria</taxon>
        <taxon>Sphingomonadales</taxon>
        <taxon>Erythrobacteraceae</taxon>
        <taxon>Erythrobacter/Porphyrobacter group</taxon>
        <taxon>Erythrobacter</taxon>
    </lineage>
</organism>
<dbReference type="Proteomes" id="UP000092484">
    <property type="component" value="Unassembled WGS sequence"/>
</dbReference>
<name>A0A1A7BIG6_9SPHN</name>
<evidence type="ECO:0000313" key="3">
    <source>
        <dbReference type="Proteomes" id="UP000092484"/>
    </source>
</evidence>
<sequence length="223" mass="24776">MPAPSADDSPAQPKRNKRKIARQATSEVAWEFEPAVVSEEDMLLAFRPYLHKRPRRNSITPDLQRAFVARLAETGIVKAAAVHIGRSLEALYKLRQQPGAEGFAAAWDEALGWGVLRLEDCAIERALSEGLANPRVNSMLAFVIRHRHAQYIDAREVISGHWLYETIRAEVLREVGLEYEEEEEGEALPPLKALDRAEGPQARPRAAPYGAKAKQRGRAAPGA</sequence>
<comment type="caution">
    <text evidence="2">The sequence shown here is derived from an EMBL/GenBank/DDBJ whole genome shotgun (WGS) entry which is preliminary data.</text>
</comment>
<proteinExistence type="predicted"/>
<protein>
    <submittedName>
        <fullName evidence="2">Uncharacterized protein</fullName>
    </submittedName>
</protein>
<evidence type="ECO:0000313" key="2">
    <source>
        <dbReference type="EMBL" id="OBV12269.1"/>
    </source>
</evidence>
<accession>A0A1A7BIG6</accession>
<feature type="compositionally biased region" description="Low complexity" evidence="1">
    <location>
        <begin position="1"/>
        <end position="11"/>
    </location>
</feature>
<evidence type="ECO:0000256" key="1">
    <source>
        <dbReference type="SAM" id="MobiDB-lite"/>
    </source>
</evidence>
<dbReference type="AlphaFoldDB" id="A0A1A7BIG6"/>
<dbReference type="EMBL" id="LZYB01000001">
    <property type="protein sequence ID" value="OBV12269.1"/>
    <property type="molecule type" value="Genomic_DNA"/>
</dbReference>
<reference evidence="2 3" key="1">
    <citation type="submission" date="2016-06" db="EMBL/GenBank/DDBJ databases">
        <title>Genome sequence of Porphyrobacter dokdonensis DSW-74.</title>
        <authorList>
            <person name="Kim J.F."/>
            <person name="Song J.Y."/>
        </authorList>
    </citation>
    <scope>NUCLEOTIDE SEQUENCE [LARGE SCALE GENOMIC DNA]</scope>
    <source>
        <strain evidence="2 3">DSW-74</strain>
    </source>
</reference>
<gene>
    <name evidence="2" type="ORF">I603_0400</name>
</gene>
<dbReference type="PATRIC" id="fig|1300349.4.peg.396"/>
<feature type="region of interest" description="Disordered" evidence="1">
    <location>
        <begin position="1"/>
        <end position="20"/>
    </location>
</feature>
<dbReference type="RefSeq" id="WP_068862128.1">
    <property type="nucleotide sequence ID" value="NZ_LZYB01000001.1"/>
</dbReference>